<evidence type="ECO:0000256" key="3">
    <source>
        <dbReference type="ARBA" id="ARBA00022737"/>
    </source>
</evidence>
<evidence type="ECO:0000256" key="7">
    <source>
        <dbReference type="ARBA" id="ARBA00023163"/>
    </source>
</evidence>
<dbReference type="SMART" id="SM00355">
    <property type="entry name" value="ZnF_C2H2"/>
    <property type="match status" value="3"/>
</dbReference>
<dbReference type="GO" id="GO:0008270">
    <property type="term" value="F:zinc ion binding"/>
    <property type="evidence" value="ECO:0007669"/>
    <property type="project" value="UniProtKB-KW"/>
</dbReference>
<keyword evidence="3" id="KW-0677">Repeat</keyword>
<evidence type="ECO:0000256" key="9">
    <source>
        <dbReference type="PROSITE-ProRule" id="PRU00042"/>
    </source>
</evidence>
<evidence type="ECO:0000256" key="4">
    <source>
        <dbReference type="ARBA" id="ARBA00022771"/>
    </source>
</evidence>
<feature type="compositionally biased region" description="Low complexity" evidence="10">
    <location>
        <begin position="54"/>
        <end position="67"/>
    </location>
</feature>
<accession>A0A163JXL5</accession>
<dbReference type="PANTHER" id="PTHR47772:SF13">
    <property type="entry name" value="GASTRULA ZINC FINGER PROTEIN XLCGF49.1-LIKE-RELATED"/>
    <property type="match status" value="1"/>
</dbReference>
<protein>
    <recommendedName>
        <fullName evidence="11">C2H2-type domain-containing protein</fullName>
    </recommendedName>
</protein>
<dbReference type="SUPFAM" id="SSF57667">
    <property type="entry name" value="beta-beta-alpha zinc fingers"/>
    <property type="match status" value="2"/>
</dbReference>
<dbReference type="FunFam" id="3.30.160.60:FF:000145">
    <property type="entry name" value="Zinc finger protein 574"/>
    <property type="match status" value="1"/>
</dbReference>
<feature type="domain" description="C2H2-type" evidence="11">
    <location>
        <begin position="214"/>
        <end position="243"/>
    </location>
</feature>
<dbReference type="PANTHER" id="PTHR47772">
    <property type="entry name" value="ZINC FINGER PROTEIN 200"/>
    <property type="match status" value="1"/>
</dbReference>
<dbReference type="InterPro" id="IPR036236">
    <property type="entry name" value="Znf_C2H2_sf"/>
</dbReference>
<keyword evidence="5" id="KW-0862">Zinc</keyword>
<dbReference type="FunFam" id="3.30.160.60:FF:000065">
    <property type="entry name" value="B-cell CLL/lymphoma 6, member B"/>
    <property type="match status" value="1"/>
</dbReference>
<dbReference type="Gene3D" id="3.30.160.60">
    <property type="entry name" value="Classic Zinc Finger"/>
    <property type="match status" value="3"/>
</dbReference>
<dbReference type="InterPro" id="IPR050636">
    <property type="entry name" value="C2H2-ZF_domain-containing"/>
</dbReference>
<dbReference type="PROSITE" id="PS50157">
    <property type="entry name" value="ZINC_FINGER_C2H2_2"/>
    <property type="match status" value="3"/>
</dbReference>
<evidence type="ECO:0000259" key="11">
    <source>
        <dbReference type="PROSITE" id="PS50157"/>
    </source>
</evidence>
<evidence type="ECO:0000256" key="8">
    <source>
        <dbReference type="ARBA" id="ARBA00023242"/>
    </source>
</evidence>
<feature type="compositionally biased region" description="Polar residues" evidence="10">
    <location>
        <begin position="294"/>
        <end position="305"/>
    </location>
</feature>
<feature type="region of interest" description="Disordered" evidence="10">
    <location>
        <begin position="288"/>
        <end position="339"/>
    </location>
</feature>
<gene>
    <name evidence="12" type="primary">ABSGL_08529.1 scaffold 10403</name>
</gene>
<evidence type="ECO:0000256" key="2">
    <source>
        <dbReference type="ARBA" id="ARBA00022723"/>
    </source>
</evidence>
<dbReference type="PROSITE" id="PS00028">
    <property type="entry name" value="ZINC_FINGER_C2H2_1"/>
    <property type="match status" value="2"/>
</dbReference>
<dbReference type="InParanoid" id="A0A163JXL5"/>
<dbReference type="GO" id="GO:0005634">
    <property type="term" value="C:nucleus"/>
    <property type="evidence" value="ECO:0007669"/>
    <property type="project" value="UniProtKB-SubCell"/>
</dbReference>
<evidence type="ECO:0000313" key="12">
    <source>
        <dbReference type="EMBL" id="SAM02713.1"/>
    </source>
</evidence>
<evidence type="ECO:0000256" key="6">
    <source>
        <dbReference type="ARBA" id="ARBA00023015"/>
    </source>
</evidence>
<keyword evidence="2" id="KW-0479">Metal-binding</keyword>
<feature type="region of interest" description="Disordered" evidence="10">
    <location>
        <begin position="46"/>
        <end position="67"/>
    </location>
</feature>
<feature type="domain" description="C2H2-type" evidence="11">
    <location>
        <begin position="244"/>
        <end position="271"/>
    </location>
</feature>
<dbReference type="Proteomes" id="UP000078561">
    <property type="component" value="Unassembled WGS sequence"/>
</dbReference>
<keyword evidence="7" id="KW-0804">Transcription</keyword>
<reference evidence="12" key="1">
    <citation type="submission" date="2016-04" db="EMBL/GenBank/DDBJ databases">
        <authorList>
            <person name="Evans L.H."/>
            <person name="Alamgir A."/>
            <person name="Owens N."/>
            <person name="Weber N.D."/>
            <person name="Virtaneva K."/>
            <person name="Barbian K."/>
            <person name="Babar A."/>
            <person name="Rosenke K."/>
        </authorList>
    </citation>
    <scope>NUCLEOTIDE SEQUENCE [LARGE SCALE GENOMIC DNA]</scope>
    <source>
        <strain evidence="12">CBS 101.48</strain>
    </source>
</reference>
<dbReference type="OMA" id="LRKHANH"/>
<organism evidence="12">
    <name type="scientific">Absidia glauca</name>
    <name type="common">Pin mould</name>
    <dbReference type="NCBI Taxonomy" id="4829"/>
    <lineage>
        <taxon>Eukaryota</taxon>
        <taxon>Fungi</taxon>
        <taxon>Fungi incertae sedis</taxon>
        <taxon>Mucoromycota</taxon>
        <taxon>Mucoromycotina</taxon>
        <taxon>Mucoromycetes</taxon>
        <taxon>Mucorales</taxon>
        <taxon>Cunninghamellaceae</taxon>
        <taxon>Absidia</taxon>
    </lineage>
</organism>
<keyword evidence="4 9" id="KW-0863">Zinc-finger</keyword>
<keyword evidence="8" id="KW-0539">Nucleus</keyword>
<evidence type="ECO:0000256" key="10">
    <source>
        <dbReference type="SAM" id="MobiDB-lite"/>
    </source>
</evidence>
<dbReference type="AlphaFoldDB" id="A0A163JXL5"/>
<dbReference type="OrthoDB" id="8922241at2759"/>
<feature type="compositionally biased region" description="Low complexity" evidence="10">
    <location>
        <begin position="314"/>
        <end position="339"/>
    </location>
</feature>
<evidence type="ECO:0000313" key="13">
    <source>
        <dbReference type="Proteomes" id="UP000078561"/>
    </source>
</evidence>
<dbReference type="Pfam" id="PF00096">
    <property type="entry name" value="zf-C2H2"/>
    <property type="match status" value="3"/>
</dbReference>
<dbReference type="EMBL" id="LT554008">
    <property type="protein sequence ID" value="SAM02713.1"/>
    <property type="molecule type" value="Genomic_DNA"/>
</dbReference>
<evidence type="ECO:0000256" key="5">
    <source>
        <dbReference type="ARBA" id="ARBA00022833"/>
    </source>
</evidence>
<evidence type="ECO:0000256" key="1">
    <source>
        <dbReference type="ARBA" id="ARBA00004123"/>
    </source>
</evidence>
<dbReference type="InterPro" id="IPR013087">
    <property type="entry name" value="Znf_C2H2_type"/>
</dbReference>
<keyword evidence="13" id="KW-1185">Reference proteome</keyword>
<feature type="domain" description="C2H2-type" evidence="11">
    <location>
        <begin position="272"/>
        <end position="299"/>
    </location>
</feature>
<name>A0A163JXL5_ABSGL</name>
<feature type="region of interest" description="Disordered" evidence="10">
    <location>
        <begin position="105"/>
        <end position="213"/>
    </location>
</feature>
<feature type="compositionally biased region" description="Low complexity" evidence="10">
    <location>
        <begin position="192"/>
        <end position="210"/>
    </location>
</feature>
<keyword evidence="6" id="KW-0805">Transcription regulation</keyword>
<comment type="subcellular location">
    <subcellularLocation>
        <location evidence="1">Nucleus</location>
    </subcellularLocation>
</comment>
<sequence length="339" mass="38042">MECSDPYLYYLLDNINVSSFTELHEQGFSNPAFELRPTDFYSGLLSPNSQFATSPSHQQPPHQQQHHQTVITCFPSPTNTVIEAEKPSPLLQPHTVRSHAIDQYHQYQHQHPPCLPSSISTDRKGNHHRQQSILTTIESSKKKSIGKKQKRINELPYAPNLVNLQLTPPPKHTPSHSPNTGKKKTGPKSKSETTATILSSSPSSSTPAKSNNNYRCDYPNCDKTFTRPYNLKSHRRTHTAERPFECPLCSKSFARQHDRNRHAKLHLGIKPYACQFCNKSFARQDALNRHQRTDSSPIPTCSRSIGSRKKRKASVSSSSFSSSASSLPSPTLLFSSCSP</sequence>
<dbReference type="STRING" id="4829.A0A163JXL5"/>
<dbReference type="FunFam" id="3.30.160.60:FF:000125">
    <property type="entry name" value="Putative zinc finger protein 143"/>
    <property type="match status" value="1"/>
</dbReference>
<proteinExistence type="predicted"/>